<evidence type="ECO:0000313" key="2">
    <source>
        <dbReference type="Proteomes" id="UP000787625"/>
    </source>
</evidence>
<accession>A0A9D2ZV22</accession>
<gene>
    <name evidence="1" type="ORF">IAA93_05225</name>
</gene>
<name>A0A9D2ZV22_9BACT</name>
<sequence length="109" mass="12654">MAAKIGDPLKITHYPPVAGHIAATKTLLPAARDMMPVRPHATARHPKCHVQVTKVHNKRRFQPISRAALYKISMPEQKNHIFLRPYHYNMYICSDKQKFKVKTFKRLIL</sequence>
<reference evidence="1" key="1">
    <citation type="journal article" date="2021" name="PeerJ">
        <title>Extensive microbial diversity within the chicken gut microbiome revealed by metagenomics and culture.</title>
        <authorList>
            <person name="Gilroy R."/>
            <person name="Ravi A."/>
            <person name="Getino M."/>
            <person name="Pursley I."/>
            <person name="Horton D.L."/>
            <person name="Alikhan N.F."/>
            <person name="Baker D."/>
            <person name="Gharbi K."/>
            <person name="Hall N."/>
            <person name="Watson M."/>
            <person name="Adriaenssens E.M."/>
            <person name="Foster-Nyarko E."/>
            <person name="Jarju S."/>
            <person name="Secka A."/>
            <person name="Antonio M."/>
            <person name="Oren A."/>
            <person name="Chaudhuri R.R."/>
            <person name="La Ragione R."/>
            <person name="Hildebrand F."/>
            <person name="Pallen M.J."/>
        </authorList>
    </citation>
    <scope>NUCLEOTIDE SEQUENCE</scope>
    <source>
        <strain evidence="1">MalCec1-1739</strain>
    </source>
</reference>
<proteinExistence type="predicted"/>
<reference evidence="1" key="2">
    <citation type="submission" date="2021-04" db="EMBL/GenBank/DDBJ databases">
        <authorList>
            <person name="Gilroy R."/>
        </authorList>
    </citation>
    <scope>NUCLEOTIDE SEQUENCE</scope>
    <source>
        <strain evidence="1">MalCec1-1739</strain>
    </source>
</reference>
<dbReference type="Proteomes" id="UP000787625">
    <property type="component" value="Unassembled WGS sequence"/>
</dbReference>
<evidence type="ECO:0000313" key="1">
    <source>
        <dbReference type="EMBL" id="HJD53106.1"/>
    </source>
</evidence>
<protein>
    <submittedName>
        <fullName evidence="1">Uncharacterized protein</fullName>
    </submittedName>
</protein>
<dbReference type="AlphaFoldDB" id="A0A9D2ZV22"/>
<organism evidence="1 2">
    <name type="scientific">Candidatus Avibacteroides avistercoris</name>
    <dbReference type="NCBI Taxonomy" id="2840690"/>
    <lineage>
        <taxon>Bacteria</taxon>
        <taxon>Pseudomonadati</taxon>
        <taxon>Bacteroidota</taxon>
        <taxon>Bacteroidia</taxon>
        <taxon>Bacteroidales</taxon>
        <taxon>Bacteroidaceae</taxon>
        <taxon>Bacteroidaceae incertae sedis</taxon>
        <taxon>Candidatus Avibacteroides</taxon>
    </lineage>
</organism>
<dbReference type="EMBL" id="DWUP01000110">
    <property type="protein sequence ID" value="HJD53106.1"/>
    <property type="molecule type" value="Genomic_DNA"/>
</dbReference>
<comment type="caution">
    <text evidence="1">The sequence shown here is derived from an EMBL/GenBank/DDBJ whole genome shotgun (WGS) entry which is preliminary data.</text>
</comment>